<evidence type="ECO:0000313" key="2">
    <source>
        <dbReference type="Proteomes" id="UP000717996"/>
    </source>
</evidence>
<protein>
    <submittedName>
        <fullName evidence="1">Uncharacterized protein</fullName>
    </submittedName>
</protein>
<evidence type="ECO:0000313" key="1">
    <source>
        <dbReference type="EMBL" id="KAG1535428.1"/>
    </source>
</evidence>
<organism evidence="1 2">
    <name type="scientific">Rhizopus oryzae</name>
    <name type="common">Mucormycosis agent</name>
    <name type="synonym">Rhizopus arrhizus var. delemar</name>
    <dbReference type="NCBI Taxonomy" id="64495"/>
    <lineage>
        <taxon>Eukaryota</taxon>
        <taxon>Fungi</taxon>
        <taxon>Fungi incertae sedis</taxon>
        <taxon>Mucoromycota</taxon>
        <taxon>Mucoromycotina</taxon>
        <taxon>Mucoromycetes</taxon>
        <taxon>Mucorales</taxon>
        <taxon>Mucorineae</taxon>
        <taxon>Rhizopodaceae</taxon>
        <taxon>Rhizopus</taxon>
    </lineage>
</organism>
<accession>A0A9P7C412</accession>
<dbReference type="Proteomes" id="UP000717996">
    <property type="component" value="Unassembled WGS sequence"/>
</dbReference>
<dbReference type="OrthoDB" id="2244979at2759"/>
<name>A0A9P7C412_RHIOR</name>
<dbReference type="EMBL" id="JAANIT010002809">
    <property type="protein sequence ID" value="KAG1535428.1"/>
    <property type="molecule type" value="Genomic_DNA"/>
</dbReference>
<proteinExistence type="predicted"/>
<comment type="caution">
    <text evidence="1">The sequence shown here is derived from an EMBL/GenBank/DDBJ whole genome shotgun (WGS) entry which is preliminary data.</text>
</comment>
<reference evidence="1" key="1">
    <citation type="journal article" date="2020" name="Microb. Genom.">
        <title>Genetic diversity of clinical and environmental Mucorales isolates obtained from an investigation of mucormycosis cases among solid organ transplant recipients.</title>
        <authorList>
            <person name="Nguyen M.H."/>
            <person name="Kaul D."/>
            <person name="Muto C."/>
            <person name="Cheng S.J."/>
            <person name="Richter R.A."/>
            <person name="Bruno V.M."/>
            <person name="Liu G."/>
            <person name="Beyhan S."/>
            <person name="Sundermann A.J."/>
            <person name="Mounaud S."/>
            <person name="Pasculle A.W."/>
            <person name="Nierman W.C."/>
            <person name="Driscoll E."/>
            <person name="Cumbie R."/>
            <person name="Clancy C.J."/>
            <person name="Dupont C.L."/>
        </authorList>
    </citation>
    <scope>NUCLEOTIDE SEQUENCE</scope>
    <source>
        <strain evidence="1">GL16</strain>
    </source>
</reference>
<sequence length="352" mass="41219">MEILQQARKRQRTIEIDDNDNIDIIGHRWKDLNAVKRYMAELCLNSIVTLHDSLLMKAVGLNEQAIHDLQQKFMINEPSFRIIDKEVQQAMKKATKASTQREKYNLYVANSLKFDGDARKKFEIIASIYKNFVFRKNDIGSWKTMSEWSVIIKIWSNVFEVLFEEEEDVRLGDAQNKKFKVDLRLCITMNSKHNDLANIEFKKDGNSMKEDEAKVLVEGKTVLNCLSKYHDLDIYEAKKLKVIVGRFCGLKDVFKQVRFGEPGAYMANKRGKTIKYPINERMLDTFVDQLQQLFIFKDEIIKQAKHLKGRLLEDDSLFGSPSTVEDQSFIKETYYLSRKIKIFPKLNEDIFK</sequence>
<dbReference type="AlphaFoldDB" id="A0A9P7C412"/>
<gene>
    <name evidence="1" type="ORF">G6F51_011541</name>
</gene>